<dbReference type="Pfam" id="PF15569">
    <property type="entry name" value="Imm40"/>
    <property type="match status" value="1"/>
</dbReference>
<evidence type="ECO:0000313" key="2">
    <source>
        <dbReference type="EMBL" id="CRX38694.1"/>
    </source>
</evidence>
<dbReference type="Proteomes" id="UP000220251">
    <property type="component" value="Unassembled WGS sequence"/>
</dbReference>
<evidence type="ECO:0000313" key="3">
    <source>
        <dbReference type="Proteomes" id="UP000220251"/>
    </source>
</evidence>
<dbReference type="AlphaFoldDB" id="A0A0H5DSF0"/>
<name>A0A0H5DSF0_9BACT</name>
<organism evidence="2 3">
    <name type="scientific">Estrella lausannensis</name>
    <dbReference type="NCBI Taxonomy" id="483423"/>
    <lineage>
        <taxon>Bacteria</taxon>
        <taxon>Pseudomonadati</taxon>
        <taxon>Chlamydiota</taxon>
        <taxon>Chlamydiia</taxon>
        <taxon>Parachlamydiales</taxon>
        <taxon>Candidatus Criblamydiaceae</taxon>
        <taxon>Estrella</taxon>
    </lineage>
</organism>
<feature type="domain" description="Immunity protein 40" evidence="1">
    <location>
        <begin position="16"/>
        <end position="108"/>
    </location>
</feature>
<dbReference type="EMBL" id="CWGJ01000016">
    <property type="protein sequence ID" value="CRX38694.1"/>
    <property type="molecule type" value="Genomic_DNA"/>
</dbReference>
<dbReference type="OrthoDB" id="7068062at2"/>
<reference evidence="3" key="1">
    <citation type="submission" date="2015-06" db="EMBL/GenBank/DDBJ databases">
        <authorList>
            <person name="Bertelli C."/>
        </authorList>
    </citation>
    <scope>NUCLEOTIDE SEQUENCE [LARGE SCALE GENOMIC DNA]</scope>
    <source>
        <strain evidence="3">CRIB-30</strain>
    </source>
</reference>
<accession>A0A0H5DSF0</accession>
<gene>
    <name evidence="2" type="ORF">ELAC_1356</name>
</gene>
<dbReference type="InterPro" id="IPR029080">
    <property type="entry name" value="Imm40"/>
</dbReference>
<keyword evidence="3" id="KW-1185">Reference proteome</keyword>
<protein>
    <recommendedName>
        <fullName evidence="1">Immunity protein 40 domain-containing protein</fullName>
    </recommendedName>
</protein>
<dbReference type="RefSeq" id="WP_098038560.1">
    <property type="nucleotide sequence ID" value="NZ_CWGJ01000016.1"/>
</dbReference>
<evidence type="ECO:0000259" key="1">
    <source>
        <dbReference type="Pfam" id="PF15569"/>
    </source>
</evidence>
<proteinExistence type="predicted"/>
<sequence length="113" mass="13062">MIQSCIKKKILEKAVSLEKFGMNDLAWEKDAAVTLINSLMNDDIGILGGSVYKIDSNNFMPMYDNWSCNPDSKEVSKDFNFRSKTRALEYINKYPIYLDERILFSLVFTEDVD</sequence>